<gene>
    <name evidence="2" type="ORF">OCC_10699</name>
</gene>
<protein>
    <submittedName>
        <fullName evidence="2">Uncharacterized protein</fullName>
    </submittedName>
</protein>
<organism evidence="2 3">
    <name type="scientific">Thermococcus litoralis (strain ATCC 51850 / DSM 5473 / JCM 8560 / NS-C)</name>
    <dbReference type="NCBI Taxonomy" id="523849"/>
    <lineage>
        <taxon>Archaea</taxon>
        <taxon>Methanobacteriati</taxon>
        <taxon>Methanobacteriota</taxon>
        <taxon>Thermococci</taxon>
        <taxon>Thermococcales</taxon>
        <taxon>Thermococcaceae</taxon>
        <taxon>Thermococcus</taxon>
    </lineage>
</organism>
<dbReference type="OrthoDB" id="101258at2157"/>
<dbReference type="RefSeq" id="WP_004070062.1">
    <property type="nucleotide sequence ID" value="NC_022084.1"/>
</dbReference>
<dbReference type="HOGENOM" id="CLU_2447820_0_0_2"/>
<dbReference type="STRING" id="523849.OCC_10699"/>
<evidence type="ECO:0000256" key="1">
    <source>
        <dbReference type="SAM" id="Coils"/>
    </source>
</evidence>
<dbReference type="KEGG" id="tlt:OCC_10699"/>
<proteinExistence type="predicted"/>
<dbReference type="PaxDb" id="523849-OCC_10699"/>
<feature type="coiled-coil region" evidence="1">
    <location>
        <begin position="55"/>
        <end position="87"/>
    </location>
</feature>
<reference evidence="2 3" key="1">
    <citation type="journal article" date="2012" name="J. Bacteriol.">
        <title>Genome sequence of the model hyperthermophilic archaeon Thermococcus litoralis NS-C.</title>
        <authorList>
            <person name="Gardner A.F."/>
            <person name="Kumar S."/>
            <person name="Perler F.B."/>
        </authorList>
    </citation>
    <scope>NUCLEOTIDE SEQUENCE [LARGE SCALE GENOMIC DNA]</scope>
    <source>
        <strain evidence="3">ATCC 51850 / DSM 5473 / JCM 8560 / NS-C</strain>
    </source>
</reference>
<dbReference type="AlphaFoldDB" id="H3ZR98"/>
<name>H3ZR98_THELN</name>
<dbReference type="GeneID" id="16549465"/>
<sequence>MQEIEKVVWGFPLFKTYEEKERFFKVLGLLVSHQITFEKAAELLKLDREKLAFLLDLLEIDYSFLDEEEANLEKEAVKKLLEELKSENSL</sequence>
<keyword evidence="1" id="KW-0175">Coiled coil</keyword>
<dbReference type="EMBL" id="CP006670">
    <property type="protein sequence ID" value="EHR77567.1"/>
    <property type="molecule type" value="Genomic_DNA"/>
</dbReference>
<evidence type="ECO:0000313" key="2">
    <source>
        <dbReference type="EMBL" id="EHR77567.1"/>
    </source>
</evidence>
<keyword evidence="3" id="KW-1185">Reference proteome</keyword>
<dbReference type="Proteomes" id="UP000015502">
    <property type="component" value="Chromosome"/>
</dbReference>
<accession>H3ZR98</accession>
<evidence type="ECO:0000313" key="3">
    <source>
        <dbReference type="Proteomes" id="UP000015502"/>
    </source>
</evidence>